<dbReference type="InterPro" id="IPR036515">
    <property type="entry name" value="Transposase_17_sf"/>
</dbReference>
<dbReference type="PANTHER" id="PTHR36966:SF1">
    <property type="entry name" value="REP-ASSOCIATED TYROSINE TRANSPOSASE"/>
    <property type="match status" value="1"/>
</dbReference>
<dbReference type="EMBL" id="CP003345">
    <property type="protein sequence ID" value="AFM02970.1"/>
    <property type="molecule type" value="Genomic_DNA"/>
</dbReference>
<organism evidence="2 3">
    <name type="scientific">Bernardetia litoralis (strain ATCC 23117 / DSM 6794 / NBRC 15988 / NCIMB 1366 / Fx l1 / Sio-4)</name>
    <name type="common">Flexibacter litoralis</name>
    <dbReference type="NCBI Taxonomy" id="880071"/>
    <lineage>
        <taxon>Bacteria</taxon>
        <taxon>Pseudomonadati</taxon>
        <taxon>Bacteroidota</taxon>
        <taxon>Cytophagia</taxon>
        <taxon>Cytophagales</taxon>
        <taxon>Bernardetiaceae</taxon>
        <taxon>Bernardetia</taxon>
    </lineage>
</organism>
<dbReference type="eggNOG" id="COG1943">
    <property type="taxonomic scope" value="Bacteria"/>
</dbReference>
<dbReference type="SMART" id="SM01321">
    <property type="entry name" value="Y1_Tnp"/>
    <property type="match status" value="1"/>
</dbReference>
<dbReference type="STRING" id="880071.Fleli_0495"/>
<dbReference type="OrthoDB" id="9788881at2"/>
<proteinExistence type="predicted"/>
<evidence type="ECO:0000259" key="1">
    <source>
        <dbReference type="SMART" id="SM01321"/>
    </source>
</evidence>
<dbReference type="Proteomes" id="UP000006054">
    <property type="component" value="Chromosome"/>
</dbReference>
<dbReference type="GO" id="GO:0006313">
    <property type="term" value="P:DNA transposition"/>
    <property type="evidence" value="ECO:0007669"/>
    <property type="project" value="InterPro"/>
</dbReference>
<dbReference type="GO" id="GO:0004803">
    <property type="term" value="F:transposase activity"/>
    <property type="evidence" value="ECO:0007669"/>
    <property type="project" value="InterPro"/>
</dbReference>
<dbReference type="PANTHER" id="PTHR36966">
    <property type="entry name" value="REP-ASSOCIATED TYROSINE TRANSPOSASE"/>
    <property type="match status" value="1"/>
</dbReference>
<keyword evidence="3" id="KW-1185">Reference proteome</keyword>
<dbReference type="SUPFAM" id="SSF143422">
    <property type="entry name" value="Transposase IS200-like"/>
    <property type="match status" value="1"/>
</dbReference>
<feature type="domain" description="Transposase IS200-like" evidence="1">
    <location>
        <begin position="12"/>
        <end position="140"/>
    </location>
</feature>
<dbReference type="GO" id="GO:0043565">
    <property type="term" value="F:sequence-specific DNA binding"/>
    <property type="evidence" value="ECO:0007669"/>
    <property type="project" value="TreeGrafter"/>
</dbReference>
<evidence type="ECO:0000313" key="3">
    <source>
        <dbReference type="Proteomes" id="UP000006054"/>
    </source>
</evidence>
<accession>I4AG85</accession>
<dbReference type="InterPro" id="IPR052715">
    <property type="entry name" value="RAYT_transposase"/>
</dbReference>
<dbReference type="InterPro" id="IPR002686">
    <property type="entry name" value="Transposase_17"/>
</dbReference>
<dbReference type="KEGG" id="fli:Fleli_0495"/>
<dbReference type="HOGENOM" id="CLU_068226_5_0_10"/>
<protein>
    <submittedName>
        <fullName evidence="2">Transposase</fullName>
    </submittedName>
</protein>
<gene>
    <name evidence="2" type="ordered locus">Fleli_0495</name>
</gene>
<evidence type="ECO:0000313" key="2">
    <source>
        <dbReference type="EMBL" id="AFM02970.1"/>
    </source>
</evidence>
<dbReference type="AlphaFoldDB" id="I4AG85"/>
<sequence length="182" mass="22531">MNQEEIREEHEYIGFFTATILKWQRLLKPHKYKQIILDSLKYLVEQKKVKVYAFVIMPNHIHLLWKINEPYLLEDVQRDFLKFTGQAMYRDLLKNHKDILALFRVDLKDRKYQFWKRNSLITFLYYRKTIEQKLDYIHNNPVQGIWESAESVDKYPYSSYNFYEFDDTTIYPFLTHYMEEFE</sequence>
<name>I4AG85_BERLS</name>
<reference evidence="3" key="1">
    <citation type="submission" date="2012-06" db="EMBL/GenBank/DDBJ databases">
        <title>The complete genome of Flexibacter litoralis DSM 6794.</title>
        <authorList>
            <person name="Lucas S."/>
            <person name="Copeland A."/>
            <person name="Lapidus A."/>
            <person name="Glavina del Rio T."/>
            <person name="Dalin E."/>
            <person name="Tice H."/>
            <person name="Bruce D."/>
            <person name="Goodwin L."/>
            <person name="Pitluck S."/>
            <person name="Peters L."/>
            <person name="Ovchinnikova G."/>
            <person name="Lu M."/>
            <person name="Kyrpides N."/>
            <person name="Mavromatis K."/>
            <person name="Ivanova N."/>
            <person name="Brettin T."/>
            <person name="Detter J.C."/>
            <person name="Han C."/>
            <person name="Larimer F."/>
            <person name="Land M."/>
            <person name="Hauser L."/>
            <person name="Markowitz V."/>
            <person name="Cheng J.-F."/>
            <person name="Hugenholtz P."/>
            <person name="Woyke T."/>
            <person name="Wu D."/>
            <person name="Spring S."/>
            <person name="Lang E."/>
            <person name="Kopitz M."/>
            <person name="Brambilla E."/>
            <person name="Klenk H.-P."/>
            <person name="Eisen J.A."/>
        </authorList>
    </citation>
    <scope>NUCLEOTIDE SEQUENCE [LARGE SCALE GENOMIC DNA]</scope>
    <source>
        <strain evidence="3">ATCC 23117 / DSM 6794 / NBRC 15988 / NCIMB 1366 / Sio-4</strain>
    </source>
</reference>
<dbReference type="Gene3D" id="3.30.70.1290">
    <property type="entry name" value="Transposase IS200-like"/>
    <property type="match status" value="1"/>
</dbReference>